<dbReference type="PANTHER" id="PTHR35902:SF3">
    <property type="entry name" value="NPCBM-ASSOCIATED, NEW3 DOMAIN OF ALPHA-GALACTOSIDASE"/>
    <property type="match status" value="1"/>
</dbReference>
<keyword evidence="4" id="KW-1185">Reference proteome</keyword>
<evidence type="ECO:0000313" key="3">
    <source>
        <dbReference type="EMBL" id="CAF30078.1"/>
    </source>
</evidence>
<evidence type="ECO:0000256" key="1">
    <source>
        <dbReference type="SAM" id="MobiDB-lite"/>
    </source>
</evidence>
<evidence type="ECO:0008006" key="5">
    <source>
        <dbReference type="Google" id="ProtNLM"/>
    </source>
</evidence>
<dbReference type="eggNOG" id="arCOG02079">
    <property type="taxonomic scope" value="Archaea"/>
</dbReference>
<name>Q6LZV1_METMP</name>
<reference evidence="3 4" key="1">
    <citation type="journal article" date="2004" name="J. Bacteriol.">
        <title>Complete genome sequence of the genetically tractable hydrogenotrophic methanogen Methanococcus maripaludis.</title>
        <authorList>
            <person name="Hendrickson E.L."/>
            <person name="Kaul R."/>
            <person name="Zhou Y."/>
            <person name="Bovee D."/>
            <person name="Chapman P."/>
            <person name="Chung J."/>
            <person name="Conway de Macario E."/>
            <person name="Dodsworth J.A."/>
            <person name="Gillett W."/>
            <person name="Graham D.E."/>
            <person name="Hackett M."/>
            <person name="Haydock A.K."/>
            <person name="Kang A."/>
            <person name="Land M.L."/>
            <person name="Levy R."/>
            <person name="Lie T.J."/>
            <person name="Major T.A."/>
            <person name="Moore B.C."/>
            <person name="Porat I."/>
            <person name="Palmeiri A."/>
            <person name="Rouse G."/>
            <person name="Saenphimmachak C."/>
            <person name="Soll D."/>
            <person name="Van Dien S."/>
            <person name="Wang T."/>
            <person name="Whitman W.B."/>
            <person name="Xia Q."/>
            <person name="Zhang Y."/>
            <person name="Larimer F.W."/>
            <person name="Olson M.V."/>
            <person name="Leigh J.A."/>
        </authorList>
    </citation>
    <scope>NUCLEOTIDE SEQUENCE [LARGE SCALE GENOMIC DNA]</scope>
    <source>
        <strain evidence="4">S2 / LL</strain>
    </source>
</reference>
<keyword evidence="2" id="KW-1133">Transmembrane helix</keyword>
<dbReference type="EMBL" id="BX950229">
    <property type="protein sequence ID" value="CAF30078.1"/>
    <property type="molecule type" value="Genomic_DNA"/>
</dbReference>
<dbReference type="PANTHER" id="PTHR35902">
    <property type="entry name" value="S-LAYER DOMAIN-LIKE PROTEIN-RELATED"/>
    <property type="match status" value="1"/>
</dbReference>
<dbReference type="KEGG" id="mmp:MMP0522"/>
<dbReference type="HOGENOM" id="CLU_053088_0_0_2"/>
<proteinExistence type="predicted"/>
<dbReference type="AlphaFoldDB" id="Q6LZV1"/>
<evidence type="ECO:0000313" key="4">
    <source>
        <dbReference type="Proteomes" id="UP000000590"/>
    </source>
</evidence>
<accession>Q6LZV1</accession>
<dbReference type="Proteomes" id="UP000000590">
    <property type="component" value="Chromosome"/>
</dbReference>
<feature type="transmembrane region" description="Helical" evidence="2">
    <location>
        <begin position="12"/>
        <end position="32"/>
    </location>
</feature>
<dbReference type="STRING" id="267377.MMP0522"/>
<feature type="transmembrane region" description="Helical" evidence="2">
    <location>
        <begin position="409"/>
        <end position="431"/>
    </location>
</feature>
<keyword evidence="2" id="KW-0472">Membrane</keyword>
<sequence length="445" mass="48330">MRFMSDIMYKKSLKIGSIMLIMLFSIMGNYAYTFYEDVDDYVILNINKVNQDPDPAIAGDVFDLRVSIENDGGNGEGDFIVEVEPSYPFEEIEGEDLIQDIGIINGYEDGNDAIIAKFKLRVSEDATEGDYPIEVHIYKKGEDASSGYTKEITVTVGNEESAEVSLDADELVAGDKTNVTFTIENTGSAPIKNLEFSWESENNAILPLGSGNLKTISYIGVGSSVDVTYTVLASTDVDPGIYELTMDLTYDDSLNNTKEEVEHLAGILVLGKTDFEVSYSGEDSGEYTLTVMNVGKSDVNSVIVSIPEQDAWSVSGVSTSIIGNLDGGDYTFSNFELSTTQSDSPLIVEITYTSPEGDRVTIQKEVEMPSETTVMSMSSDDSSAPQDFASGPGGNRNPLSTIQNSITSAIPYVIGGLVALAAIAVFVYRIIKRKKLAKQNKNKTE</sequence>
<evidence type="ECO:0000256" key="2">
    <source>
        <dbReference type="SAM" id="Phobius"/>
    </source>
</evidence>
<dbReference type="EnsemblBacteria" id="CAF30078">
    <property type="protein sequence ID" value="CAF30078"/>
    <property type="gene ID" value="MMP0522"/>
</dbReference>
<organism evidence="4">
    <name type="scientific">Methanococcus maripaludis (strain DSM 14266 / JCM 13030 / NBRC 101832 / S2 / LL)</name>
    <dbReference type="NCBI Taxonomy" id="267377"/>
    <lineage>
        <taxon>Archaea</taxon>
        <taxon>Methanobacteriati</taxon>
        <taxon>Methanobacteriota</taxon>
        <taxon>Methanomada group</taxon>
        <taxon>Methanococci</taxon>
        <taxon>Methanococcales</taxon>
        <taxon>Methanococcaceae</taxon>
        <taxon>Methanococcus</taxon>
    </lineage>
</organism>
<protein>
    <recommendedName>
        <fullName evidence="5">NPCBM-associated, NEW3 domain of alpha-galactosidase</fullName>
    </recommendedName>
</protein>
<keyword evidence="2" id="KW-0812">Transmembrane</keyword>
<dbReference type="Gene3D" id="2.60.40.10">
    <property type="entry name" value="Immunoglobulins"/>
    <property type="match status" value="1"/>
</dbReference>
<gene>
    <name evidence="3" type="ordered locus">MMP0522</name>
</gene>
<dbReference type="CDD" id="cd12087">
    <property type="entry name" value="TM_EGFR-like"/>
    <property type="match status" value="1"/>
</dbReference>
<dbReference type="PATRIC" id="fig|267377.15.peg.532"/>
<feature type="region of interest" description="Disordered" evidence="1">
    <location>
        <begin position="371"/>
        <end position="396"/>
    </location>
</feature>
<dbReference type="InterPro" id="IPR013783">
    <property type="entry name" value="Ig-like_fold"/>
</dbReference>